<dbReference type="RefSeq" id="WP_146050374.1">
    <property type="nucleotide sequence ID" value="NZ_JALY01000184.1"/>
</dbReference>
<dbReference type="Pfam" id="PF00133">
    <property type="entry name" value="tRNA-synt_1"/>
    <property type="match status" value="1"/>
</dbReference>
<gene>
    <name evidence="12" type="ORF">AA81_09120</name>
</gene>
<dbReference type="EC" id="6.1.1.9" evidence="3"/>
<dbReference type="SUPFAM" id="SSF52374">
    <property type="entry name" value="Nucleotidylyl transferase"/>
    <property type="match status" value="1"/>
</dbReference>
<comment type="subcellular location">
    <subcellularLocation>
        <location evidence="1">Cytoplasm</location>
    </subcellularLocation>
</comment>
<evidence type="ECO:0000256" key="6">
    <source>
        <dbReference type="ARBA" id="ARBA00022741"/>
    </source>
</evidence>
<dbReference type="GO" id="GO:0005829">
    <property type="term" value="C:cytosol"/>
    <property type="evidence" value="ECO:0007669"/>
    <property type="project" value="TreeGrafter"/>
</dbReference>
<keyword evidence="7" id="KW-0067">ATP-binding</keyword>
<keyword evidence="5" id="KW-0436">Ligase</keyword>
<keyword evidence="6" id="KW-0547">Nucleotide-binding</keyword>
<keyword evidence="9 12" id="KW-0030">Aminoacyl-tRNA synthetase</keyword>
<dbReference type="PROSITE" id="PS00178">
    <property type="entry name" value="AA_TRNA_LIGASE_I"/>
    <property type="match status" value="1"/>
</dbReference>
<dbReference type="InterPro" id="IPR002303">
    <property type="entry name" value="Valyl-tRNA_ligase"/>
</dbReference>
<evidence type="ECO:0000256" key="7">
    <source>
        <dbReference type="ARBA" id="ARBA00022840"/>
    </source>
</evidence>
<dbReference type="PRINTS" id="PR00986">
    <property type="entry name" value="TRNASYNTHVAL"/>
</dbReference>
<dbReference type="Gene3D" id="3.90.740.10">
    <property type="entry name" value="Valyl/Leucyl/Isoleucyl-tRNA synthetase, editing domain"/>
    <property type="match status" value="1"/>
</dbReference>
<feature type="domain" description="Aminoacyl-tRNA synthetase class Ia" evidence="11">
    <location>
        <begin position="16"/>
        <end position="219"/>
    </location>
</feature>
<evidence type="ECO:0000256" key="3">
    <source>
        <dbReference type="ARBA" id="ARBA00013169"/>
    </source>
</evidence>
<dbReference type="GO" id="GO:0005524">
    <property type="term" value="F:ATP binding"/>
    <property type="evidence" value="ECO:0007669"/>
    <property type="project" value="UniProtKB-KW"/>
</dbReference>
<dbReference type="InterPro" id="IPR002300">
    <property type="entry name" value="aa-tRNA-synth_Ia"/>
</dbReference>
<dbReference type="FunFam" id="3.40.50.620:FF:000032">
    <property type="entry name" value="Valine--tRNA ligase"/>
    <property type="match status" value="1"/>
</dbReference>
<reference evidence="12 13" key="1">
    <citation type="submission" date="2014-01" db="EMBL/GenBank/DDBJ databases">
        <title>Comparative genomics of Petrotoga.</title>
        <authorList>
            <person name="Chow K."/>
            <person name="Charchuk R."/>
            <person name="Nesbo C.L."/>
        </authorList>
    </citation>
    <scope>NUCLEOTIDE SEQUENCE [LARGE SCALE GENOMIC DNA]</scope>
    <source>
        <strain evidence="12 13">DSM 16923</strain>
    </source>
</reference>
<dbReference type="EMBL" id="JALY01000184">
    <property type="protein sequence ID" value="POZ92100.1"/>
    <property type="molecule type" value="Genomic_DNA"/>
</dbReference>
<dbReference type="PANTHER" id="PTHR11946:SF93">
    <property type="entry name" value="VALINE--TRNA LIGASE, CHLOROPLASTIC_MITOCHONDRIAL 2"/>
    <property type="match status" value="1"/>
</dbReference>
<dbReference type="PANTHER" id="PTHR11946">
    <property type="entry name" value="VALYL-TRNA SYNTHETASES"/>
    <property type="match status" value="1"/>
</dbReference>
<evidence type="ECO:0000256" key="1">
    <source>
        <dbReference type="ARBA" id="ARBA00004496"/>
    </source>
</evidence>
<evidence type="ECO:0000256" key="10">
    <source>
        <dbReference type="ARBA" id="ARBA00029936"/>
    </source>
</evidence>
<dbReference type="AlphaFoldDB" id="A0A2S5EG28"/>
<organism evidence="12 13">
    <name type="scientific">Petrotoga halophila DSM 16923</name>
    <dbReference type="NCBI Taxonomy" id="1122953"/>
    <lineage>
        <taxon>Bacteria</taxon>
        <taxon>Thermotogati</taxon>
        <taxon>Thermotogota</taxon>
        <taxon>Thermotogae</taxon>
        <taxon>Petrotogales</taxon>
        <taxon>Petrotogaceae</taxon>
        <taxon>Petrotoga</taxon>
    </lineage>
</organism>
<keyword evidence="4" id="KW-0963">Cytoplasm</keyword>
<dbReference type="GO" id="GO:0006438">
    <property type="term" value="P:valyl-tRNA aminoacylation"/>
    <property type="evidence" value="ECO:0007669"/>
    <property type="project" value="InterPro"/>
</dbReference>
<evidence type="ECO:0000256" key="5">
    <source>
        <dbReference type="ARBA" id="ARBA00022598"/>
    </source>
</evidence>
<dbReference type="Gene3D" id="3.40.50.620">
    <property type="entry name" value="HUPs"/>
    <property type="match status" value="1"/>
</dbReference>
<dbReference type="GO" id="GO:0002161">
    <property type="term" value="F:aminoacyl-tRNA deacylase activity"/>
    <property type="evidence" value="ECO:0007669"/>
    <property type="project" value="InterPro"/>
</dbReference>
<dbReference type="InterPro" id="IPR009008">
    <property type="entry name" value="Val/Leu/Ile-tRNA-synth_edit"/>
</dbReference>
<evidence type="ECO:0000259" key="11">
    <source>
        <dbReference type="Pfam" id="PF00133"/>
    </source>
</evidence>
<evidence type="ECO:0000313" key="12">
    <source>
        <dbReference type="EMBL" id="POZ92100.1"/>
    </source>
</evidence>
<dbReference type="GO" id="GO:0004832">
    <property type="term" value="F:valine-tRNA ligase activity"/>
    <property type="evidence" value="ECO:0007669"/>
    <property type="project" value="UniProtKB-EC"/>
</dbReference>
<dbReference type="InterPro" id="IPR014729">
    <property type="entry name" value="Rossmann-like_a/b/a_fold"/>
</dbReference>
<dbReference type="SUPFAM" id="SSF50677">
    <property type="entry name" value="ValRS/IleRS/LeuRS editing domain"/>
    <property type="match status" value="1"/>
</dbReference>
<keyword evidence="13" id="KW-1185">Reference proteome</keyword>
<comment type="caution">
    <text evidence="12">The sequence shown here is derived from an EMBL/GenBank/DDBJ whole genome shotgun (WGS) entry which is preliminary data.</text>
</comment>
<feature type="non-terminal residue" evidence="12">
    <location>
        <position position="284"/>
    </location>
</feature>
<name>A0A2S5EG28_9BACT</name>
<keyword evidence="8" id="KW-0648">Protein biosynthesis</keyword>
<accession>A0A2S5EG28</accession>
<comment type="subunit">
    <text evidence="2">Monomer.</text>
</comment>
<dbReference type="InterPro" id="IPR001412">
    <property type="entry name" value="aa-tRNA-synth_I_CS"/>
</dbReference>
<evidence type="ECO:0000256" key="4">
    <source>
        <dbReference type="ARBA" id="ARBA00022490"/>
    </source>
</evidence>
<evidence type="ECO:0000256" key="9">
    <source>
        <dbReference type="ARBA" id="ARBA00023146"/>
    </source>
</evidence>
<sequence length="284" mass="32841">MDIGKRYMPHELENRWYKIWEESHSFEPRQGNDKFSIVIPPPNITGKIHIGHALNIVLQDISVRYNRMKGKETVWIPGEDHAGIATQHVVEKYLLKEEGKRREDYTREEFLKITWDWANKYRNHIREQIKALAASVDWSRERFTLDEGLNQAVRKVFVSLYNEGLIYKGKYIVNWCPSCGTVLADDEVEHSEEKGKLWYIKYPLENTQNYVTVATTRPETMLGDTALAVNPSDERYKNLVGKIAILPIVGRKLKIIADPYVDPNFGTGVVKVTPAHDPNDYQIG</sequence>
<dbReference type="Proteomes" id="UP000236950">
    <property type="component" value="Unassembled WGS sequence"/>
</dbReference>
<evidence type="ECO:0000313" key="13">
    <source>
        <dbReference type="Proteomes" id="UP000236950"/>
    </source>
</evidence>
<proteinExistence type="predicted"/>
<protein>
    <recommendedName>
        <fullName evidence="3">valine--tRNA ligase</fullName>
        <ecNumber evidence="3">6.1.1.9</ecNumber>
    </recommendedName>
    <alternativeName>
        <fullName evidence="10">Valyl-tRNA synthetase</fullName>
    </alternativeName>
</protein>
<evidence type="ECO:0000256" key="8">
    <source>
        <dbReference type="ARBA" id="ARBA00022917"/>
    </source>
</evidence>
<evidence type="ECO:0000256" key="2">
    <source>
        <dbReference type="ARBA" id="ARBA00011245"/>
    </source>
</evidence>